<dbReference type="NCBIfam" id="TIGR04131">
    <property type="entry name" value="Bac_Flav_CTERM"/>
    <property type="match status" value="1"/>
</dbReference>
<sequence>MKPILPTPLKLLPSFLIFITFFIGTTNNYSQNFIFADQVTFESNVDNAANATVVDSNFATLNSFGGLVAGVGDYTGELELEFPENIPANTTTYIRIDFDPDFLNCLTGGSLGSLLADSIGTVIFGNHYFNVEARDSSDATVFSATCEIPPFNGRFRVVQDALGNFYIAITPDQPYNKVYIEDNTDSLLLGTFHSMNVYHAFYYTDNQCSIDPLFTDYDGAGITLDLINIGGAGVTNAHYAIDQDPDNFSEISLGILGVIASIEQNVYFPAPYTPQDEFEITFKTDPTLLSLGILNNIQVSAYNGTLQVFSDNMASFITLDLLTLLQNGERASVPFDPGVSFDKVTIRLTSLLNVNIAQSIDFYGVNVSRPDAPTTTNSLQTFCAVDDPVVGDIQVNESNIIWYNASTGGTAYHITDPLTHGLTYYAAQIENGCESELRLEVTVHIDDTPAPTTSEPTQIFCVIDNPTVADLQATGPNIIWYDAPTGGTPYATTESLVNGQTYYASATNATGCESSSRLEVTAQIEDTPIPTTTDPTQIFCVIDNPTVADLQATGPNINWYDAPTGGTPYATTEPLVDGQIYYASATNATGCESSNRLEVTAQIEDTPIPTTTDPTQTFCMIDDPTVADLQATGPNIIWYDAPTGGTPYATTEPLVDGQTYYASATNATGCESSNRLEVTAQIEDTPIPTTTDPTQAFCMIDDPTVADLQATGPNIIWYDAPTGGTPYATTEPLVDGQTYYASATNATGCESSNRLEVTAQIEDTPIPTTTDPTQAFCMIDDPTVADLQATGPNIIWYDAPTGGTPYATTEPLVDGLTYYASATNATGCESSNRLEVTAQIEDTPIPTTTDPTQTFCVIDNPTVADLQATGPNIVWYDAPTGGTPYATTEPLVDGLTYYASATNATGCESSNRLEVTVQIEDVTSPTISSDAGSQVCLETIITYTTEPGHENYIWDVSGGIVIEGGSSVDNFVRVEWTTWENTMVSVSYDPVGECNSGALVTFNETVEICSDLTITKTVSDPNPMIGDEISFIISVTNEGPNGFENVIVQEHIQSGFELISFNATIGNYDPLSGIWTIDFLPPNETAVLTVLVRVLGTGDYTNTAIVSTTDPEDANVSNNIVEVGVLPICLVVYNEFSPNADGINDRFVIDCIESYPDNELQIFNRYGSLVYKQQGYQNEWDGTANISGVDNNGDILPSGTYYYILKINTDLIPKSGWIFLMK</sequence>
<protein>
    <recommendedName>
        <fullName evidence="5">DUF11 domain-containing protein</fullName>
    </recommendedName>
</protein>
<gene>
    <name evidence="3" type="ORF">ALE3EI_2177</name>
</gene>
<feature type="domain" description="Ig-like" evidence="2">
    <location>
        <begin position="688"/>
        <end position="761"/>
    </location>
</feature>
<evidence type="ECO:0008006" key="5">
    <source>
        <dbReference type="Google" id="ProtNLM"/>
    </source>
</evidence>
<evidence type="ECO:0000259" key="2">
    <source>
        <dbReference type="Pfam" id="PF19081"/>
    </source>
</evidence>
<feature type="domain" description="Ig-like" evidence="2">
    <location>
        <begin position="609"/>
        <end position="682"/>
    </location>
</feature>
<evidence type="ECO:0000313" key="3">
    <source>
        <dbReference type="EMBL" id="QNJ98722.1"/>
    </source>
</evidence>
<dbReference type="EMBL" id="CP052909">
    <property type="protein sequence ID" value="QNJ98722.1"/>
    <property type="molecule type" value="Genomic_DNA"/>
</dbReference>
<dbReference type="InterPro" id="IPR026341">
    <property type="entry name" value="T9SS_type_B"/>
</dbReference>
<dbReference type="Pfam" id="PF01345">
    <property type="entry name" value="DUF11"/>
    <property type="match status" value="1"/>
</dbReference>
<dbReference type="InterPro" id="IPR044023">
    <property type="entry name" value="Ig_7"/>
</dbReference>
<evidence type="ECO:0000259" key="1">
    <source>
        <dbReference type="Pfam" id="PF01345"/>
    </source>
</evidence>
<proteinExistence type="predicted"/>
<accession>A0A7G8PWK6</accession>
<dbReference type="AlphaFoldDB" id="A0A7G8PWK6"/>
<reference evidence="3 4" key="1">
    <citation type="submission" date="2020-04" db="EMBL/GenBank/DDBJ databases">
        <title>Genome sequence of Altibacter aquimarinus strain ALE3EI.</title>
        <authorList>
            <person name="Oh H.-M."/>
            <person name="Jang D."/>
        </authorList>
    </citation>
    <scope>NUCLEOTIDE SEQUENCE [LARGE SCALE GENOMIC DNA]</scope>
    <source>
        <strain evidence="3 4">ALE3EI</strain>
    </source>
</reference>
<dbReference type="KEGG" id="alti:ALE3EI_2177"/>
<feature type="domain" description="Ig-like" evidence="2">
    <location>
        <begin position="450"/>
        <end position="524"/>
    </location>
</feature>
<keyword evidence="4" id="KW-1185">Reference proteome</keyword>
<organism evidence="3 4">
    <name type="scientific">Constantimarinum furrinae</name>
    <dbReference type="NCBI Taxonomy" id="2562285"/>
    <lineage>
        <taxon>Bacteria</taxon>
        <taxon>Pseudomonadati</taxon>
        <taxon>Bacteroidota</taxon>
        <taxon>Flavobacteriia</taxon>
        <taxon>Flavobacteriales</taxon>
        <taxon>Flavobacteriaceae</taxon>
        <taxon>Altibacter/Constantimarinum group</taxon>
        <taxon>Constantimarinum</taxon>
    </lineage>
</organism>
<name>A0A7G8PWK6_9FLAO</name>
<feature type="domain" description="Ig-like" evidence="2">
    <location>
        <begin position="370"/>
        <end position="445"/>
    </location>
</feature>
<dbReference type="Proteomes" id="UP000515514">
    <property type="component" value="Chromosome"/>
</dbReference>
<dbReference type="InterPro" id="IPR001434">
    <property type="entry name" value="OmcB-like_DUF11"/>
</dbReference>
<dbReference type="NCBIfam" id="TIGR01451">
    <property type="entry name" value="B_ant_repeat"/>
    <property type="match status" value="1"/>
</dbReference>
<feature type="domain" description="Ig-like" evidence="2">
    <location>
        <begin position="846"/>
        <end position="919"/>
    </location>
</feature>
<dbReference type="Pfam" id="PF13585">
    <property type="entry name" value="CHU_C"/>
    <property type="match status" value="1"/>
</dbReference>
<dbReference type="InterPro" id="IPR047589">
    <property type="entry name" value="DUF11_rpt"/>
</dbReference>
<feature type="domain" description="DUF11" evidence="1">
    <location>
        <begin position="1011"/>
        <end position="1123"/>
    </location>
</feature>
<evidence type="ECO:0000313" key="4">
    <source>
        <dbReference type="Proteomes" id="UP000515514"/>
    </source>
</evidence>
<dbReference type="RefSeq" id="WP_186988609.1">
    <property type="nucleotide sequence ID" value="NZ_CP052909.1"/>
</dbReference>
<feature type="domain" description="Ig-like" evidence="2">
    <location>
        <begin position="530"/>
        <end position="603"/>
    </location>
</feature>
<dbReference type="Pfam" id="PF19081">
    <property type="entry name" value="Ig_7"/>
    <property type="match status" value="7"/>
</dbReference>
<feature type="domain" description="Ig-like" evidence="2">
    <location>
        <begin position="767"/>
        <end position="840"/>
    </location>
</feature>